<dbReference type="AlphaFoldDB" id="A0A9V1DWG3"/>
<protein>
    <submittedName>
        <fullName evidence="3 4">CMT1A duplicated region transcript 4 protein isoform X1</fullName>
    </submittedName>
</protein>
<dbReference type="GeneID" id="109245833"/>
<dbReference type="PANTHER" id="PTHR37885">
    <property type="entry name" value="CMT1A DUPLICATED REGION TRANSCRIPT 4 PROTEIN"/>
    <property type="match status" value="1"/>
</dbReference>
<keyword evidence="2" id="KW-1185">Reference proteome</keyword>
<gene>
    <name evidence="3 4" type="primary">CDRT4</name>
</gene>
<evidence type="ECO:0000313" key="3">
    <source>
        <dbReference type="RefSeq" id="XP_019268934.2"/>
    </source>
</evidence>
<dbReference type="RefSeq" id="XP_053748848.1">
    <property type="nucleotide sequence ID" value="XM_053892873.1"/>
</dbReference>
<dbReference type="InterPro" id="IPR029185">
    <property type="entry name" value="CDRT4"/>
</dbReference>
<sequence length="250" mass="27853">MATADVTMPPFAWMCRAPGPPEGGRGDGRQQREDHRGSGIQDQGDICGPEISTGQKKHQDTGGGMGNHRDLSGIWALNVKKNSLMMEMIEARKAKRHKELTENIGLPLSLLEKHSPWPAYVTYTSPMVEKLIEKSKARDLGSMQALEESQRASRQSQPSGIAQLKRRKSSKSSGDTLSKDRRSETMLSVWSTCSVTSLGPAVMPELIRFHTESRENPTANYNKIIFSRKPMMRIFPYSSLLANKETHSNI</sequence>
<dbReference type="CTD" id="284040"/>
<dbReference type="RefSeq" id="XP_019268934.2">
    <property type="nucleotide sequence ID" value="XM_019413389.2"/>
</dbReference>
<dbReference type="KEGG" id="ppad:109245833"/>
<feature type="region of interest" description="Disordered" evidence="1">
    <location>
        <begin position="1"/>
        <end position="46"/>
    </location>
</feature>
<dbReference type="PANTHER" id="PTHR37885:SF1">
    <property type="entry name" value="CMT1A DUPLICATED REGION TRANSCRIPT 4 PROTEIN"/>
    <property type="match status" value="1"/>
</dbReference>
<evidence type="ECO:0000313" key="2">
    <source>
        <dbReference type="Proteomes" id="UP001165780"/>
    </source>
</evidence>
<dbReference type="Pfam" id="PF15213">
    <property type="entry name" value="CDRT4"/>
    <property type="match status" value="1"/>
</dbReference>
<organism evidence="2 3">
    <name type="scientific">Panthera pardus</name>
    <name type="common">Leopard</name>
    <name type="synonym">Felis pardus</name>
    <dbReference type="NCBI Taxonomy" id="9691"/>
    <lineage>
        <taxon>Eukaryota</taxon>
        <taxon>Metazoa</taxon>
        <taxon>Chordata</taxon>
        <taxon>Craniata</taxon>
        <taxon>Vertebrata</taxon>
        <taxon>Euteleostomi</taxon>
        <taxon>Mammalia</taxon>
        <taxon>Eutheria</taxon>
        <taxon>Laurasiatheria</taxon>
        <taxon>Carnivora</taxon>
        <taxon>Feliformia</taxon>
        <taxon>Felidae</taxon>
        <taxon>Pantherinae</taxon>
        <taxon>Panthera</taxon>
    </lineage>
</organism>
<feature type="region of interest" description="Disordered" evidence="1">
    <location>
        <begin position="142"/>
        <end position="181"/>
    </location>
</feature>
<dbReference type="Proteomes" id="UP001165780">
    <property type="component" value="Unplaced"/>
</dbReference>
<name>A0A9V1DWG3_PANPR</name>
<reference evidence="3 4" key="1">
    <citation type="submission" date="2025-04" db="UniProtKB">
        <authorList>
            <consortium name="RefSeq"/>
        </authorList>
    </citation>
    <scope>IDENTIFICATION</scope>
    <source>
        <tissue evidence="3 4">Whole blood</tissue>
    </source>
</reference>
<evidence type="ECO:0000256" key="1">
    <source>
        <dbReference type="SAM" id="MobiDB-lite"/>
    </source>
</evidence>
<accession>A0A9V1DWG3</accession>
<evidence type="ECO:0000313" key="4">
    <source>
        <dbReference type="RefSeq" id="XP_053748848.1"/>
    </source>
</evidence>
<feature type="compositionally biased region" description="Basic and acidic residues" evidence="1">
    <location>
        <begin position="24"/>
        <end position="37"/>
    </location>
</feature>
<proteinExistence type="predicted"/>